<dbReference type="Pfam" id="PF10674">
    <property type="entry name" value="Ycf54"/>
    <property type="match status" value="1"/>
</dbReference>
<gene>
    <name evidence="2" type="primary">ycf54</name>
    <name evidence="2" type="ORF">H1444_23</name>
</gene>
<evidence type="ECO:0008006" key="3">
    <source>
        <dbReference type="Google" id="ProtNLM"/>
    </source>
</evidence>
<dbReference type="InterPro" id="IPR038409">
    <property type="entry name" value="Ycf54-like_sf"/>
</dbReference>
<dbReference type="Gene3D" id="3.30.70.1860">
    <property type="entry name" value="Uncharacterised protein family Ycf54"/>
    <property type="match status" value="1"/>
</dbReference>
<organism evidence="2">
    <name type="scientific">Nemalion sp. H.1444</name>
    <dbReference type="NCBI Taxonomy" id="1907586"/>
    <lineage>
        <taxon>Eukaryota</taxon>
        <taxon>Rhodophyta</taxon>
        <taxon>Florideophyceae</taxon>
        <taxon>Nemaliophycidae</taxon>
        <taxon>Nemaliales</taxon>
        <taxon>Nemaliaceae</taxon>
        <taxon>Nemalion</taxon>
    </lineage>
</organism>
<accession>A0A1G4NWN0</accession>
<dbReference type="PANTHER" id="PTHR35319">
    <property type="match status" value="1"/>
</dbReference>
<reference evidence="2" key="1">
    <citation type="submission" date="2016-10" db="EMBL/GenBank/DDBJ databases">
        <title>Chloroplast genomes as a tool to resolve red algal phylogenies: a case study in the Nemaliales.</title>
        <authorList>
            <person name="Costa J.F."/>
            <person name="Lin S.M."/>
            <person name="Macaya E.C."/>
            <person name="Fernandez-Garcia C."/>
            <person name="Verbruggen H."/>
        </authorList>
    </citation>
    <scope>NUCLEOTIDE SEQUENCE</scope>
    <source>
        <strain evidence="2">H.1444</strain>
    </source>
</reference>
<dbReference type="AlphaFoldDB" id="A0A1G4NWN0"/>
<keyword evidence="2" id="KW-0150">Chloroplast</keyword>
<proteinExistence type="inferred from homology"/>
<keyword evidence="2" id="KW-0934">Plastid</keyword>
<comment type="similarity">
    <text evidence="1">Belongs to the ycf54 family.</text>
</comment>
<dbReference type="PANTHER" id="PTHR35319:SF2">
    <property type="entry name" value="YCF54"/>
    <property type="match status" value="1"/>
</dbReference>
<evidence type="ECO:0000256" key="1">
    <source>
        <dbReference type="ARBA" id="ARBA00043978"/>
    </source>
</evidence>
<sequence length="99" mass="11787">MTIYYFAIASQDFLLNEEPLEEVLRERINHYNNIQKVIDFWLVIDPDFINNTEMADVKKQLKKPSAAILSHNKTFIEWLKLRFGFILTGEFKSSCNENW</sequence>
<protein>
    <recommendedName>
        <fullName evidence="3">Ycf54</fullName>
    </recommendedName>
</protein>
<name>A0A1G4NWN0_9FLOR</name>
<dbReference type="EMBL" id="LT622871">
    <property type="protein sequence ID" value="SCW22899.1"/>
    <property type="molecule type" value="Genomic_DNA"/>
</dbReference>
<reference evidence="2" key="2">
    <citation type="submission" date="2016-10" db="EMBL/GenBank/DDBJ databases">
        <authorList>
            <person name="de Groot N.N."/>
        </authorList>
    </citation>
    <scope>NUCLEOTIDE SEQUENCE</scope>
    <source>
        <strain evidence="2">H.1444</strain>
    </source>
</reference>
<dbReference type="InterPro" id="IPR019616">
    <property type="entry name" value="Ycf54"/>
</dbReference>
<geneLocation type="chloroplast" evidence="2"/>
<evidence type="ECO:0000313" key="2">
    <source>
        <dbReference type="EMBL" id="SCW22899.1"/>
    </source>
</evidence>